<dbReference type="CDD" id="cd05380">
    <property type="entry name" value="CAP_euk"/>
    <property type="match status" value="1"/>
</dbReference>
<dbReference type="InterPro" id="IPR014044">
    <property type="entry name" value="CAP_dom"/>
</dbReference>
<dbReference type="SUPFAM" id="SSF55797">
    <property type="entry name" value="PR-1-like"/>
    <property type="match status" value="1"/>
</dbReference>
<evidence type="ECO:0000313" key="2">
    <source>
        <dbReference type="EMBL" id="KHJ93619.1"/>
    </source>
</evidence>
<name>A0A0B1T8R4_OESDE</name>
<evidence type="ECO:0000313" key="3">
    <source>
        <dbReference type="Proteomes" id="UP000053660"/>
    </source>
</evidence>
<dbReference type="AlphaFoldDB" id="A0A0B1T8R4"/>
<dbReference type="Gene3D" id="3.40.33.10">
    <property type="entry name" value="CAP"/>
    <property type="match status" value="1"/>
</dbReference>
<dbReference type="OrthoDB" id="5875953at2759"/>
<feature type="domain" description="SCP" evidence="1">
    <location>
        <begin position="20"/>
        <end position="175"/>
    </location>
</feature>
<gene>
    <name evidence="2" type="ORF">OESDEN_06467</name>
</gene>
<dbReference type="Pfam" id="PF00188">
    <property type="entry name" value="CAP"/>
    <property type="match status" value="1"/>
</dbReference>
<dbReference type="Proteomes" id="UP000053660">
    <property type="component" value="Unassembled WGS sequence"/>
</dbReference>
<dbReference type="EMBL" id="KN550685">
    <property type="protein sequence ID" value="KHJ93619.1"/>
    <property type="molecule type" value="Genomic_DNA"/>
</dbReference>
<keyword evidence="3" id="KW-1185">Reference proteome</keyword>
<organism evidence="2 3">
    <name type="scientific">Oesophagostomum dentatum</name>
    <name type="common">Nodular worm</name>
    <dbReference type="NCBI Taxonomy" id="61180"/>
    <lineage>
        <taxon>Eukaryota</taxon>
        <taxon>Metazoa</taxon>
        <taxon>Ecdysozoa</taxon>
        <taxon>Nematoda</taxon>
        <taxon>Chromadorea</taxon>
        <taxon>Rhabditida</taxon>
        <taxon>Rhabditina</taxon>
        <taxon>Rhabditomorpha</taxon>
        <taxon>Strongyloidea</taxon>
        <taxon>Strongylidae</taxon>
        <taxon>Oesophagostomum</taxon>
    </lineage>
</organism>
<accession>A0A0B1T8R4</accession>
<feature type="non-terminal residue" evidence="2">
    <location>
        <position position="1"/>
    </location>
</feature>
<reference evidence="2 3" key="1">
    <citation type="submission" date="2014-03" db="EMBL/GenBank/DDBJ databases">
        <title>Draft genome of the hookworm Oesophagostomum dentatum.</title>
        <authorList>
            <person name="Mitreva M."/>
        </authorList>
    </citation>
    <scope>NUCLEOTIDE SEQUENCE [LARGE SCALE GENOMIC DNA]</scope>
    <source>
        <strain evidence="2 3">OD-Hann</strain>
    </source>
</reference>
<proteinExistence type="predicted"/>
<dbReference type="InterPro" id="IPR035940">
    <property type="entry name" value="CAP_sf"/>
</dbReference>
<protein>
    <submittedName>
        <fullName evidence="2">SCP-like protein</fullName>
    </submittedName>
</protein>
<dbReference type="SMART" id="SM00198">
    <property type="entry name" value="SCP"/>
    <property type="match status" value="1"/>
</dbReference>
<sequence>YHNTVVAASTYCEGGKVTEAAVQQVLNVINTRRSTLAKGQQTNGYNGAKLPYGKNIMKVEWSCTLEKTAASFMDGTCNHTPRAPPAGSTLIGNSDYNDILQGGDNDLSTILGALLGTIDHEELSIGSASVTYSTTTGPHLRPYVNLARADVTSIGCVLEHCGTGAEANHSIYCLTDKP</sequence>
<evidence type="ECO:0000259" key="1">
    <source>
        <dbReference type="SMART" id="SM00198"/>
    </source>
</evidence>